<dbReference type="AlphaFoldDB" id="A0A843XHU6"/>
<dbReference type="InterPro" id="IPR002182">
    <property type="entry name" value="NB-ARC"/>
</dbReference>
<dbReference type="SUPFAM" id="SSF52058">
    <property type="entry name" value="L domain-like"/>
    <property type="match status" value="1"/>
</dbReference>
<dbReference type="GO" id="GO:0002758">
    <property type="term" value="P:innate immune response-activating signaling pathway"/>
    <property type="evidence" value="ECO:0007669"/>
    <property type="project" value="UniProtKB-ARBA"/>
</dbReference>
<dbReference type="InterPro" id="IPR055414">
    <property type="entry name" value="LRR_R13L4/SHOC2-like"/>
</dbReference>
<dbReference type="EMBL" id="NMUH01008428">
    <property type="protein sequence ID" value="MQM18770.1"/>
    <property type="molecule type" value="Genomic_DNA"/>
</dbReference>
<dbReference type="Pfam" id="PF23598">
    <property type="entry name" value="LRR_14"/>
    <property type="match status" value="1"/>
</dbReference>
<proteinExistence type="inferred from homology"/>
<dbReference type="InterPro" id="IPR003591">
    <property type="entry name" value="Leu-rich_rpt_typical-subtyp"/>
</dbReference>
<dbReference type="InterPro" id="IPR032675">
    <property type="entry name" value="LRR_dom_sf"/>
</dbReference>
<evidence type="ECO:0000256" key="1">
    <source>
        <dbReference type="ARBA" id="ARBA00008894"/>
    </source>
</evidence>
<evidence type="ECO:0000256" key="4">
    <source>
        <dbReference type="ARBA" id="ARBA00022821"/>
    </source>
</evidence>
<dbReference type="PANTHER" id="PTHR33463">
    <property type="entry name" value="NB-ARC DOMAIN-CONTAINING PROTEIN-RELATED"/>
    <property type="match status" value="1"/>
</dbReference>
<dbReference type="PRINTS" id="PR00364">
    <property type="entry name" value="DISEASERSIST"/>
</dbReference>
<organism evidence="7 8">
    <name type="scientific">Colocasia esculenta</name>
    <name type="common">Wild taro</name>
    <name type="synonym">Arum esculentum</name>
    <dbReference type="NCBI Taxonomy" id="4460"/>
    <lineage>
        <taxon>Eukaryota</taxon>
        <taxon>Viridiplantae</taxon>
        <taxon>Streptophyta</taxon>
        <taxon>Embryophyta</taxon>
        <taxon>Tracheophyta</taxon>
        <taxon>Spermatophyta</taxon>
        <taxon>Magnoliopsida</taxon>
        <taxon>Liliopsida</taxon>
        <taxon>Araceae</taxon>
        <taxon>Aroideae</taxon>
        <taxon>Colocasieae</taxon>
        <taxon>Colocasia</taxon>
    </lineage>
</organism>
<keyword evidence="2" id="KW-0433">Leucine-rich repeat</keyword>
<dbReference type="Pfam" id="PF23559">
    <property type="entry name" value="WHD_DRP"/>
    <property type="match status" value="1"/>
</dbReference>
<feature type="domain" description="AAA+ ATPase" evidence="6">
    <location>
        <begin position="171"/>
        <end position="314"/>
    </location>
</feature>
<keyword evidence="3" id="KW-0677">Repeat</keyword>
<dbReference type="InterPro" id="IPR036388">
    <property type="entry name" value="WH-like_DNA-bd_sf"/>
</dbReference>
<dbReference type="GO" id="GO:0009626">
    <property type="term" value="P:plant-type hypersensitive response"/>
    <property type="evidence" value="ECO:0007669"/>
    <property type="project" value="UniProtKB-ARBA"/>
</dbReference>
<dbReference type="FunFam" id="1.10.10.10:FF:000322">
    <property type="entry name" value="Probable disease resistance protein At1g63360"/>
    <property type="match status" value="1"/>
</dbReference>
<protein>
    <recommendedName>
        <fullName evidence="6">AAA+ ATPase domain-containing protein</fullName>
    </recommendedName>
</protein>
<dbReference type="GO" id="GO:0043531">
    <property type="term" value="F:ADP binding"/>
    <property type="evidence" value="ECO:0007669"/>
    <property type="project" value="InterPro"/>
</dbReference>
<dbReference type="Proteomes" id="UP000652761">
    <property type="component" value="Unassembled WGS sequence"/>
</dbReference>
<dbReference type="GO" id="GO:0005524">
    <property type="term" value="F:ATP binding"/>
    <property type="evidence" value="ECO:0007669"/>
    <property type="project" value="UniProtKB-KW"/>
</dbReference>
<dbReference type="InterPro" id="IPR050905">
    <property type="entry name" value="Plant_NBS-LRR"/>
</dbReference>
<dbReference type="Gene3D" id="1.10.8.430">
    <property type="entry name" value="Helical domain of apoptotic protease-activating factors"/>
    <property type="match status" value="1"/>
</dbReference>
<reference evidence="7" key="1">
    <citation type="submission" date="2017-07" db="EMBL/GenBank/DDBJ databases">
        <title>Taro Niue Genome Assembly and Annotation.</title>
        <authorList>
            <person name="Atibalentja N."/>
            <person name="Keating K."/>
            <person name="Fields C.J."/>
        </authorList>
    </citation>
    <scope>NUCLEOTIDE SEQUENCE</scope>
    <source>
        <strain evidence="7">Niue_2</strain>
        <tissue evidence="7">Leaf</tissue>
    </source>
</reference>
<accession>A0A843XHU6</accession>
<dbReference type="SMART" id="SM00369">
    <property type="entry name" value="LRR_TYP"/>
    <property type="match status" value="2"/>
</dbReference>
<dbReference type="GO" id="GO:0042742">
    <property type="term" value="P:defense response to bacterium"/>
    <property type="evidence" value="ECO:0007669"/>
    <property type="project" value="UniProtKB-ARBA"/>
</dbReference>
<dbReference type="InterPro" id="IPR003593">
    <property type="entry name" value="AAA+_ATPase"/>
</dbReference>
<dbReference type="InterPro" id="IPR042197">
    <property type="entry name" value="Apaf_helical"/>
</dbReference>
<dbReference type="Gene3D" id="1.10.10.10">
    <property type="entry name" value="Winged helix-like DNA-binding domain superfamily/Winged helix DNA-binding domain"/>
    <property type="match status" value="1"/>
</dbReference>
<dbReference type="PROSITE" id="PS51450">
    <property type="entry name" value="LRR"/>
    <property type="match status" value="1"/>
</dbReference>
<sequence>MAGVQIDITGAVRLALKPLLSTAKRINVLLQIQGHVVALSGQMEELRDVKADMEADVLAHGVPPTRMLSNQARRWMEAVDSVDEQVRKLESSLARKRSGLGGSWALYKLSRRTTRMQKRARELQEKGKRFNACRVSVGTIDTVEAVPSTWTSVVGGERALSEALQHLADDSVGIVGIYGMGGVGKTTLLTRLNNEFLAAGSHGFDVVIWVTASRDASILKIQMDMIDRLGVARSVEGLERPDQGDLRAKVLFKVLSTKRFLLLLDDLWEKLDWMRVGIPFPSPKNRCKVVFTTRSRDICVAMDAQRKVKVNVLSEAEAWDLFCGKVGDDADLENPSIGKLARRLAAKCGGLPLALITVGRAMADTRTVGEWEEAVEMLSEAPEKLPGMEEEVLTLLKFSLDRLKDETARQCLLYCCLFPEDHEIPAERLVNCWVGEGLLDTPHSDGLDRARNRGLGIIRRLKAACLLEGGGGDEGFSVKLHDVVREMAIWLTGGEYDPMNTFLVDAEKGLSCLPRVHRWAEARKVSLLGNNIEDLPGELCPCAHLSTLFINLNPLQVLPGGFLVSMPSLRVLDLSGTDITELPKEIGLLGRLQHLNLSGTRIESLPGEMATLLTLRQLDLRETYELSRVPRGAIATLTALQALNLRESGYCTEMESRQVGDEPLLDMVSLVELEAVSLCRLEELGLDILGSSASLERLMNSKRLSRCTRFLRLRAPDLSANHLRTAFEKLVNLRELHIGPCPALEELRLDIAGRQLSRLDVLELNGLGEARLVIPAEGGDGNIDGGLLPPPPWPVFLERLRSLCIIQCHGFQDLTWVKHLPCLESMQLAGCHGLEELILMDGGGGTGSVEELILTDVGGRTGSEAAGNGGCDITPLRKLKFMSLIGLPALRSISRELLLFPSLEQLHVCQCPRLTRLAMGPCSVKEMKEIVGESEWWSGLEWDDSSMNDTLLPSFRPSTEL</sequence>
<dbReference type="FunFam" id="3.40.50.300:FF:001091">
    <property type="entry name" value="Probable disease resistance protein At1g61300"/>
    <property type="match status" value="1"/>
</dbReference>
<keyword evidence="8" id="KW-1185">Reference proteome</keyword>
<evidence type="ECO:0000256" key="3">
    <source>
        <dbReference type="ARBA" id="ARBA00022737"/>
    </source>
</evidence>
<dbReference type="Gene3D" id="3.80.10.10">
    <property type="entry name" value="Ribonuclease Inhibitor"/>
    <property type="match status" value="2"/>
</dbReference>
<keyword evidence="4" id="KW-0611">Plant defense</keyword>
<dbReference type="PANTHER" id="PTHR33463:SF204">
    <property type="entry name" value="NB-ARC DOMAIN-CONTAINING PROTEIN"/>
    <property type="match status" value="1"/>
</dbReference>
<dbReference type="InterPro" id="IPR027417">
    <property type="entry name" value="P-loop_NTPase"/>
</dbReference>
<dbReference type="SMART" id="SM00382">
    <property type="entry name" value="AAA"/>
    <property type="match status" value="1"/>
</dbReference>
<dbReference type="Pfam" id="PF00931">
    <property type="entry name" value="NB-ARC"/>
    <property type="match status" value="1"/>
</dbReference>
<evidence type="ECO:0000256" key="2">
    <source>
        <dbReference type="ARBA" id="ARBA00022614"/>
    </source>
</evidence>
<dbReference type="InterPro" id="IPR001611">
    <property type="entry name" value="Leu-rich_rpt"/>
</dbReference>
<keyword evidence="5" id="KW-0067">ATP-binding</keyword>
<dbReference type="FunFam" id="1.10.8.430:FF:000003">
    <property type="entry name" value="Probable disease resistance protein At5g66910"/>
    <property type="match status" value="1"/>
</dbReference>
<comment type="caution">
    <text evidence="7">The sequence shown here is derived from an EMBL/GenBank/DDBJ whole genome shotgun (WGS) entry which is preliminary data.</text>
</comment>
<evidence type="ECO:0000313" key="7">
    <source>
        <dbReference type="EMBL" id="MQM18770.1"/>
    </source>
</evidence>
<dbReference type="InterPro" id="IPR058922">
    <property type="entry name" value="WHD_DRP"/>
</dbReference>
<gene>
    <name evidence="7" type="ORF">Taro_051765</name>
</gene>
<dbReference type="OrthoDB" id="2021138at2759"/>
<dbReference type="Gene3D" id="3.40.50.300">
    <property type="entry name" value="P-loop containing nucleotide triphosphate hydrolases"/>
    <property type="match status" value="1"/>
</dbReference>
<evidence type="ECO:0000259" key="6">
    <source>
        <dbReference type="SMART" id="SM00382"/>
    </source>
</evidence>
<comment type="similarity">
    <text evidence="1">Belongs to the disease resistance NB-LRR family.</text>
</comment>
<dbReference type="SUPFAM" id="SSF52540">
    <property type="entry name" value="P-loop containing nucleoside triphosphate hydrolases"/>
    <property type="match status" value="1"/>
</dbReference>
<evidence type="ECO:0000313" key="8">
    <source>
        <dbReference type="Proteomes" id="UP000652761"/>
    </source>
</evidence>
<evidence type="ECO:0000256" key="5">
    <source>
        <dbReference type="ARBA" id="ARBA00022840"/>
    </source>
</evidence>
<name>A0A843XHU6_COLES</name>
<keyword evidence="5" id="KW-0547">Nucleotide-binding</keyword>